<dbReference type="HOGENOM" id="CLU_975156_0_0_1"/>
<organism evidence="2">
    <name type="scientific">Oryza brachyantha</name>
    <name type="common">malo sina</name>
    <dbReference type="NCBI Taxonomy" id="4533"/>
    <lineage>
        <taxon>Eukaryota</taxon>
        <taxon>Viridiplantae</taxon>
        <taxon>Streptophyta</taxon>
        <taxon>Embryophyta</taxon>
        <taxon>Tracheophyta</taxon>
        <taxon>Spermatophyta</taxon>
        <taxon>Magnoliopsida</taxon>
        <taxon>Liliopsida</taxon>
        <taxon>Poales</taxon>
        <taxon>Poaceae</taxon>
        <taxon>BOP clade</taxon>
        <taxon>Oryzoideae</taxon>
        <taxon>Oryzeae</taxon>
        <taxon>Oryzinae</taxon>
        <taxon>Oryza</taxon>
    </lineage>
</organism>
<evidence type="ECO:0000313" key="2">
    <source>
        <dbReference type="EnsemblPlants" id="OB04G23160.1"/>
    </source>
</evidence>
<reference evidence="2" key="2">
    <citation type="submission" date="2013-04" db="UniProtKB">
        <authorList>
            <consortium name="EnsemblPlants"/>
        </authorList>
    </citation>
    <scope>IDENTIFICATION</scope>
</reference>
<protein>
    <submittedName>
        <fullName evidence="2">Uncharacterized protein</fullName>
    </submittedName>
</protein>
<feature type="compositionally biased region" description="Basic residues" evidence="1">
    <location>
        <begin position="277"/>
        <end position="286"/>
    </location>
</feature>
<dbReference type="Proteomes" id="UP000006038">
    <property type="component" value="Chromosome 4"/>
</dbReference>
<feature type="region of interest" description="Disordered" evidence="1">
    <location>
        <begin position="261"/>
        <end position="286"/>
    </location>
</feature>
<keyword evidence="3" id="KW-1185">Reference proteome</keyword>
<name>J3LYU1_ORYBR</name>
<sequence length="286" mass="32330">MPPLLAASAGGARDDVLRFEHAYPEVPQLRRHVHLRPRALHGRHAASAAQRRRVGVPRVREGLVGLRADPHREHDLPVHLPAAAAVAGVLEAVPLRRERAVRRHARGHIADVEGDLPDVAVSRHRRAVLVPDEHLEHRGLDALPREGEHLVPLRGAVPLVVPRRAPVVAELHFHVRVAPAGDRARRQPVRLDDAHVQVVHLLHEVVRARQPLAGANSHPTAAAATRRPRLPDLWLWRHCFLRRSRRRLRTEHVRIRHAWRPRPPYPLARSHPSSPARGRRLVVHRP</sequence>
<accession>J3LYU1</accession>
<dbReference type="Gramene" id="OB04G23160.1">
    <property type="protein sequence ID" value="OB04G23160.1"/>
    <property type="gene ID" value="OB04G23160"/>
</dbReference>
<reference evidence="2" key="1">
    <citation type="journal article" date="2013" name="Nat. Commun.">
        <title>Whole-genome sequencing of Oryza brachyantha reveals mechanisms underlying Oryza genome evolution.</title>
        <authorList>
            <person name="Chen J."/>
            <person name="Huang Q."/>
            <person name="Gao D."/>
            <person name="Wang J."/>
            <person name="Lang Y."/>
            <person name="Liu T."/>
            <person name="Li B."/>
            <person name="Bai Z."/>
            <person name="Luis Goicoechea J."/>
            <person name="Liang C."/>
            <person name="Chen C."/>
            <person name="Zhang W."/>
            <person name="Sun S."/>
            <person name="Liao Y."/>
            <person name="Zhang X."/>
            <person name="Yang L."/>
            <person name="Song C."/>
            <person name="Wang M."/>
            <person name="Shi J."/>
            <person name="Liu G."/>
            <person name="Liu J."/>
            <person name="Zhou H."/>
            <person name="Zhou W."/>
            <person name="Yu Q."/>
            <person name="An N."/>
            <person name="Chen Y."/>
            <person name="Cai Q."/>
            <person name="Wang B."/>
            <person name="Liu B."/>
            <person name="Min J."/>
            <person name="Huang Y."/>
            <person name="Wu H."/>
            <person name="Li Z."/>
            <person name="Zhang Y."/>
            <person name="Yin Y."/>
            <person name="Song W."/>
            <person name="Jiang J."/>
            <person name="Jackson S.A."/>
            <person name="Wing R.A."/>
            <person name="Wang J."/>
            <person name="Chen M."/>
        </authorList>
    </citation>
    <scope>NUCLEOTIDE SEQUENCE [LARGE SCALE GENOMIC DNA]</scope>
    <source>
        <strain evidence="2">cv. IRGC 101232</strain>
    </source>
</reference>
<evidence type="ECO:0000313" key="3">
    <source>
        <dbReference type="Proteomes" id="UP000006038"/>
    </source>
</evidence>
<dbReference type="EnsemblPlants" id="OB04G23160.1">
    <property type="protein sequence ID" value="OB04G23160.1"/>
    <property type="gene ID" value="OB04G23160"/>
</dbReference>
<dbReference type="AlphaFoldDB" id="J3LYU1"/>
<evidence type="ECO:0000256" key="1">
    <source>
        <dbReference type="SAM" id="MobiDB-lite"/>
    </source>
</evidence>
<proteinExistence type="predicted"/>